<dbReference type="AlphaFoldDB" id="A0A0G4GVV7"/>
<reference evidence="2" key="1">
    <citation type="submission" date="2014-11" db="EMBL/GenBank/DDBJ databases">
        <authorList>
            <person name="Otto D Thomas"/>
            <person name="Naeem Raeece"/>
        </authorList>
    </citation>
    <scope>NUCLEOTIDE SEQUENCE</scope>
</reference>
<evidence type="ECO:0000313" key="2">
    <source>
        <dbReference type="EMBL" id="CEM35017.1"/>
    </source>
</evidence>
<sequence length="238" mass="27488">MDTQELREHLKLIGVDPRRLTQQNNKDRQCGEAYADFLRKSKAVIEAQNPSRAHFSVEKLGRLFKITMRKGKINNGNIKKDSYLEKTEEWAIKDILAKKLKYENYRGSCLFAKATLISLVRMGFQCYKEVVSATFEEDDTVMMASLGDWTVFDIVQVHRVNWTCFTAFNLWRVSVLVSLLTALATVNVALLEQHAHKFFMTLRTRAASQKFTAMKKGKNKEAYDYVISAWGCRLDDRI</sequence>
<organism evidence="2">
    <name type="scientific">Chromera velia CCMP2878</name>
    <dbReference type="NCBI Taxonomy" id="1169474"/>
    <lineage>
        <taxon>Eukaryota</taxon>
        <taxon>Sar</taxon>
        <taxon>Alveolata</taxon>
        <taxon>Colpodellida</taxon>
        <taxon>Chromeraceae</taxon>
        <taxon>Chromera</taxon>
    </lineage>
</organism>
<proteinExistence type="predicted"/>
<keyword evidence="1" id="KW-1133">Transmembrane helix</keyword>
<dbReference type="VEuPathDB" id="CryptoDB:Cvel_5285"/>
<accession>A0A0G4GVV7</accession>
<evidence type="ECO:0000256" key="1">
    <source>
        <dbReference type="SAM" id="Phobius"/>
    </source>
</evidence>
<feature type="transmembrane region" description="Helical" evidence="1">
    <location>
        <begin position="170"/>
        <end position="191"/>
    </location>
</feature>
<protein>
    <submittedName>
        <fullName evidence="2">Uncharacterized protein</fullName>
    </submittedName>
</protein>
<keyword evidence="1" id="KW-0472">Membrane</keyword>
<name>A0A0G4GVV7_9ALVE</name>
<keyword evidence="1" id="KW-0812">Transmembrane</keyword>
<dbReference type="EMBL" id="CDMZ01001602">
    <property type="protein sequence ID" value="CEM35017.1"/>
    <property type="molecule type" value="Genomic_DNA"/>
</dbReference>
<gene>
    <name evidence="2" type="ORF">Cvel_5285</name>
</gene>